<proteinExistence type="predicted"/>
<dbReference type="EMBL" id="GBRH01273943">
    <property type="protein sequence ID" value="JAD23952.1"/>
    <property type="molecule type" value="Transcribed_RNA"/>
</dbReference>
<organism evidence="1">
    <name type="scientific">Arundo donax</name>
    <name type="common">Giant reed</name>
    <name type="synonym">Donax arundinaceus</name>
    <dbReference type="NCBI Taxonomy" id="35708"/>
    <lineage>
        <taxon>Eukaryota</taxon>
        <taxon>Viridiplantae</taxon>
        <taxon>Streptophyta</taxon>
        <taxon>Embryophyta</taxon>
        <taxon>Tracheophyta</taxon>
        <taxon>Spermatophyta</taxon>
        <taxon>Magnoliopsida</taxon>
        <taxon>Liliopsida</taxon>
        <taxon>Poales</taxon>
        <taxon>Poaceae</taxon>
        <taxon>PACMAD clade</taxon>
        <taxon>Arundinoideae</taxon>
        <taxon>Arundineae</taxon>
        <taxon>Arundo</taxon>
    </lineage>
</organism>
<dbReference type="AlphaFoldDB" id="A0A0A8YMX8"/>
<protein>
    <submittedName>
        <fullName evidence="1">Uncharacterized protein</fullName>
    </submittedName>
</protein>
<sequence length="44" mass="5367">MFLCSRAQEHLNFKWFKHVRKSFKKLKQSGCIDNVFHHSTKVQF</sequence>
<evidence type="ECO:0000313" key="1">
    <source>
        <dbReference type="EMBL" id="JAD23952.1"/>
    </source>
</evidence>
<name>A0A0A8YMX8_ARUDO</name>
<reference evidence="1" key="1">
    <citation type="submission" date="2014-09" db="EMBL/GenBank/DDBJ databases">
        <authorList>
            <person name="Magalhaes I.L.F."/>
            <person name="Oliveira U."/>
            <person name="Santos F.R."/>
            <person name="Vidigal T.H.D.A."/>
            <person name="Brescovit A.D."/>
            <person name="Santos A.J."/>
        </authorList>
    </citation>
    <scope>NUCLEOTIDE SEQUENCE</scope>
    <source>
        <tissue evidence="1">Shoot tissue taken approximately 20 cm above the soil surface</tissue>
    </source>
</reference>
<accession>A0A0A8YMX8</accession>
<reference evidence="1" key="2">
    <citation type="journal article" date="2015" name="Data Brief">
        <title>Shoot transcriptome of the giant reed, Arundo donax.</title>
        <authorList>
            <person name="Barrero R.A."/>
            <person name="Guerrero F.D."/>
            <person name="Moolhuijzen P."/>
            <person name="Goolsby J.A."/>
            <person name="Tidwell J."/>
            <person name="Bellgard S.E."/>
            <person name="Bellgard M.I."/>
        </authorList>
    </citation>
    <scope>NUCLEOTIDE SEQUENCE</scope>
    <source>
        <tissue evidence="1">Shoot tissue taken approximately 20 cm above the soil surface</tissue>
    </source>
</reference>